<proteinExistence type="predicted"/>
<dbReference type="Proteomes" id="UP000830198">
    <property type="component" value="Chromosome"/>
</dbReference>
<evidence type="ECO:0000313" key="1">
    <source>
        <dbReference type="EMBL" id="UPK66829.1"/>
    </source>
</evidence>
<reference evidence="1 2" key="1">
    <citation type="submission" date="2022-04" db="EMBL/GenBank/DDBJ databases">
        <title>The arsenic-methylating capacity of Chitinophaga filiformis YT5 during chitin decomposition.</title>
        <authorList>
            <person name="Chen G."/>
            <person name="Liang Y."/>
        </authorList>
    </citation>
    <scope>NUCLEOTIDE SEQUENCE [LARGE SCALE GENOMIC DNA]</scope>
    <source>
        <strain evidence="1 2">YT5</strain>
    </source>
</reference>
<gene>
    <name evidence="1" type="ORF">MYF79_17980</name>
</gene>
<accession>A0ABY4HST1</accession>
<keyword evidence="2" id="KW-1185">Reference proteome</keyword>
<protein>
    <submittedName>
        <fullName evidence="1">Hpt domain-containing protein</fullName>
    </submittedName>
</protein>
<dbReference type="Gene3D" id="1.20.120.160">
    <property type="entry name" value="HPT domain"/>
    <property type="match status" value="1"/>
</dbReference>
<dbReference type="RefSeq" id="WP_247809032.1">
    <property type="nucleotide sequence ID" value="NZ_CP095855.1"/>
</dbReference>
<dbReference type="EMBL" id="CP095855">
    <property type="protein sequence ID" value="UPK66829.1"/>
    <property type="molecule type" value="Genomic_DNA"/>
</dbReference>
<organism evidence="1 2">
    <name type="scientific">Chitinophaga filiformis</name>
    <name type="common">Myxococcus filiformis</name>
    <name type="synonym">Flexibacter filiformis</name>
    <dbReference type="NCBI Taxonomy" id="104663"/>
    <lineage>
        <taxon>Bacteria</taxon>
        <taxon>Pseudomonadati</taxon>
        <taxon>Bacteroidota</taxon>
        <taxon>Chitinophagia</taxon>
        <taxon>Chitinophagales</taxon>
        <taxon>Chitinophagaceae</taxon>
        <taxon>Chitinophaga</taxon>
    </lineage>
</organism>
<sequence>MRPEHQLYTYTYLYKISNTSTSFIQKMIMLFISSLDEYLAELATLQEQKNLPELKKVLHKMKPSVMNLEVKGAAEILKSLSSTTSWSNDTDKRVSQLREIFAAIKPMMEKDLAHMGTE</sequence>
<dbReference type="SUPFAM" id="SSF47226">
    <property type="entry name" value="Histidine-containing phosphotransfer domain, HPT domain"/>
    <property type="match status" value="1"/>
</dbReference>
<name>A0ABY4HST1_CHIFI</name>
<dbReference type="InterPro" id="IPR036641">
    <property type="entry name" value="HPT_dom_sf"/>
</dbReference>
<evidence type="ECO:0000313" key="2">
    <source>
        <dbReference type="Proteomes" id="UP000830198"/>
    </source>
</evidence>